<sequence>MKLAFSFHNQILQRSKTGSNPFHCSTYTIELASSFHNQILLRSKTGSNPFQCSTYTISCSTCTLSILQTQTNHSSFLFVLLDWRVTFKVKNSVEHHVCTLSSF</sequence>
<name>A0A433U4Y7_ELYCH</name>
<dbReference type="AlphaFoldDB" id="A0A433U4Y7"/>
<protein>
    <submittedName>
        <fullName evidence="1">Uncharacterized protein</fullName>
    </submittedName>
</protein>
<dbReference type="Proteomes" id="UP000271974">
    <property type="component" value="Unassembled WGS sequence"/>
</dbReference>
<keyword evidence="2" id="KW-1185">Reference proteome</keyword>
<reference evidence="1 2" key="1">
    <citation type="submission" date="2019-01" db="EMBL/GenBank/DDBJ databases">
        <title>A draft genome assembly of the solar-powered sea slug Elysia chlorotica.</title>
        <authorList>
            <person name="Cai H."/>
            <person name="Li Q."/>
            <person name="Fang X."/>
            <person name="Li J."/>
            <person name="Curtis N.E."/>
            <person name="Altenburger A."/>
            <person name="Shibata T."/>
            <person name="Feng M."/>
            <person name="Maeda T."/>
            <person name="Schwartz J.A."/>
            <person name="Shigenobu S."/>
            <person name="Lundholm N."/>
            <person name="Nishiyama T."/>
            <person name="Yang H."/>
            <person name="Hasebe M."/>
            <person name="Li S."/>
            <person name="Pierce S.K."/>
            <person name="Wang J."/>
        </authorList>
    </citation>
    <scope>NUCLEOTIDE SEQUENCE [LARGE SCALE GENOMIC DNA]</scope>
    <source>
        <strain evidence="1">EC2010</strain>
        <tissue evidence="1">Whole organism of an adult</tissue>
    </source>
</reference>
<accession>A0A433U4Y7</accession>
<gene>
    <name evidence="1" type="ORF">EGW08_003325</name>
</gene>
<organism evidence="1 2">
    <name type="scientific">Elysia chlorotica</name>
    <name type="common">Eastern emerald elysia</name>
    <name type="synonym">Sea slug</name>
    <dbReference type="NCBI Taxonomy" id="188477"/>
    <lineage>
        <taxon>Eukaryota</taxon>
        <taxon>Metazoa</taxon>
        <taxon>Spiralia</taxon>
        <taxon>Lophotrochozoa</taxon>
        <taxon>Mollusca</taxon>
        <taxon>Gastropoda</taxon>
        <taxon>Heterobranchia</taxon>
        <taxon>Euthyneura</taxon>
        <taxon>Panpulmonata</taxon>
        <taxon>Sacoglossa</taxon>
        <taxon>Placobranchoidea</taxon>
        <taxon>Plakobranchidae</taxon>
        <taxon>Elysia</taxon>
    </lineage>
</organism>
<dbReference type="EMBL" id="RQTK01000071">
    <property type="protein sequence ID" value="RUS88886.1"/>
    <property type="molecule type" value="Genomic_DNA"/>
</dbReference>
<proteinExistence type="predicted"/>
<evidence type="ECO:0000313" key="1">
    <source>
        <dbReference type="EMBL" id="RUS88886.1"/>
    </source>
</evidence>
<comment type="caution">
    <text evidence="1">The sequence shown here is derived from an EMBL/GenBank/DDBJ whole genome shotgun (WGS) entry which is preliminary data.</text>
</comment>
<evidence type="ECO:0000313" key="2">
    <source>
        <dbReference type="Proteomes" id="UP000271974"/>
    </source>
</evidence>